<evidence type="ECO:0000313" key="1">
    <source>
        <dbReference type="EMBL" id="MDL0081918.1"/>
    </source>
</evidence>
<keyword evidence="2" id="KW-1185">Reference proteome</keyword>
<dbReference type="Proteomes" id="UP001173802">
    <property type="component" value="Unassembled WGS sequence"/>
</dbReference>
<proteinExistence type="predicted"/>
<name>A0ACC6FRL8_9HELI</name>
<evidence type="ECO:0000313" key="2">
    <source>
        <dbReference type="Proteomes" id="UP001173802"/>
    </source>
</evidence>
<protein>
    <submittedName>
        <fullName evidence="1">Uncharacterized protein</fullName>
    </submittedName>
</protein>
<reference evidence="1 2" key="1">
    <citation type="journal article" date="2023" name="Microorganisms">
        <title>Isolation and Genomic Characteristics of Cat-Borne Campylobacter felis sp. nov. and Sheep-Borne Campylobacter ovis sp. nov.</title>
        <authorList>
            <person name="Wang H."/>
            <person name="Li Y."/>
            <person name="Gu Y."/>
            <person name="Zhou G."/>
            <person name="Chen X."/>
            <person name="Zhang X."/>
            <person name="Shao Z."/>
            <person name="Zhang J."/>
            <person name="Zhang M."/>
        </authorList>
    </citation>
    <scope>NUCLEOTIDE SEQUENCE [LARGE SCALE GENOMIC DNA]</scope>
    <source>
        <strain evidence="1 2">XJK30-2</strain>
    </source>
</reference>
<organism evidence="1 2">
    <name type="scientific">Helicobacter zhangjianzhongii</name>
    <dbReference type="NCBI Taxonomy" id="2974574"/>
    <lineage>
        <taxon>Bacteria</taxon>
        <taxon>Pseudomonadati</taxon>
        <taxon>Campylobacterota</taxon>
        <taxon>Epsilonproteobacteria</taxon>
        <taxon>Campylobacterales</taxon>
        <taxon>Helicobacteraceae</taxon>
        <taxon>Helicobacter</taxon>
    </lineage>
</organism>
<accession>A0ACC6FRL8</accession>
<comment type="caution">
    <text evidence="1">The sequence shown here is derived from an EMBL/GenBank/DDBJ whole genome shotgun (WGS) entry which is preliminary data.</text>
</comment>
<dbReference type="EMBL" id="JANURN010000003">
    <property type="protein sequence ID" value="MDL0081918.1"/>
    <property type="molecule type" value="Genomic_DNA"/>
</dbReference>
<sequence length="44" mass="4785">MDRHAIATALARDDKAAVDCHADKSARNDNENAANKKVDSRGFD</sequence>
<gene>
    <name evidence="1" type="ORF">NYG90_04395</name>
</gene>